<dbReference type="Proteomes" id="UP000025229">
    <property type="component" value="Plasmid 2"/>
</dbReference>
<dbReference type="OrthoDB" id="4332145at2"/>
<reference evidence="10" key="2">
    <citation type="submission" date="2023-11" db="EMBL/GenBank/DDBJ databases">
        <title>MicrobeMod: A computational toolkit for identifying prokaryotic methylation and restriction-modification with nanopore sequencing.</title>
        <authorList>
            <person name="Crits-Christoph A."/>
            <person name="Kang S.C."/>
            <person name="Lee H."/>
            <person name="Ostrov N."/>
        </authorList>
    </citation>
    <scope>NUCLEOTIDE SEQUENCE</scope>
    <source>
        <strain evidence="10">ATCC 51242</strain>
    </source>
</reference>
<keyword evidence="3 7" id="KW-0812">Transmembrane</keyword>
<dbReference type="EMBL" id="JAWXXX010000003">
    <property type="protein sequence ID" value="MDX5895500.1"/>
    <property type="molecule type" value="Genomic_DNA"/>
</dbReference>
<accession>A0A023X7P3</accession>
<evidence type="ECO:0000256" key="5">
    <source>
        <dbReference type="ARBA" id="ARBA00023136"/>
    </source>
</evidence>
<dbReference type="Proteomes" id="UP001281130">
    <property type="component" value="Unassembled WGS sequence"/>
</dbReference>
<feature type="region of interest" description="Disordered" evidence="6">
    <location>
        <begin position="280"/>
        <end position="306"/>
    </location>
</feature>
<feature type="transmembrane region" description="Helical" evidence="7">
    <location>
        <begin position="116"/>
        <end position="144"/>
    </location>
</feature>
<keyword evidence="9" id="KW-0614">Plasmid</keyword>
<dbReference type="HOGENOM" id="CLU_053225_3_0_11"/>
<dbReference type="PANTHER" id="PTHR31272:SF4">
    <property type="entry name" value="CYTOCHROME C-TYPE BIOGENESIS PROTEIN HI_1454-RELATED"/>
    <property type="match status" value="1"/>
</dbReference>
<keyword evidence="5 7" id="KW-0472">Membrane</keyword>
<feature type="domain" description="Cytochrome C biogenesis protein transmembrane" evidence="8">
    <location>
        <begin position="4"/>
        <end position="171"/>
    </location>
</feature>
<evidence type="ECO:0000259" key="8">
    <source>
        <dbReference type="Pfam" id="PF02683"/>
    </source>
</evidence>
<feature type="transmembrane region" description="Helical" evidence="7">
    <location>
        <begin position="6"/>
        <end position="32"/>
    </location>
</feature>
<comment type="similarity">
    <text evidence="2">Belongs to the DsbD family.</text>
</comment>
<dbReference type="InterPro" id="IPR051790">
    <property type="entry name" value="Cytochrome_c-biogenesis_DsbD"/>
</dbReference>
<dbReference type="EMBL" id="CP007516">
    <property type="protein sequence ID" value="AHY48363.1"/>
    <property type="molecule type" value="Genomic_DNA"/>
</dbReference>
<evidence type="ECO:0000256" key="4">
    <source>
        <dbReference type="ARBA" id="ARBA00022989"/>
    </source>
</evidence>
<reference evidence="9 11" key="1">
    <citation type="submission" date="2014-03" db="EMBL/GenBank/DDBJ databases">
        <title>Complete genome sequence of the Radio-Resistant Rubrobacter radiotolerans RSPS-4.</title>
        <authorList>
            <person name="Egas C.C."/>
            <person name="Barroso C.C."/>
            <person name="Froufe H.J.C."/>
            <person name="Pacheco J.J."/>
            <person name="Albuquerque L.L."/>
            <person name="da Costa M.M.S."/>
        </authorList>
    </citation>
    <scope>NUCLEOTIDE SEQUENCE [LARGE SCALE GENOMIC DNA]</scope>
    <source>
        <strain evidence="9 11">RSPS-4</strain>
        <plasmid evidence="9 11">2</plasmid>
    </source>
</reference>
<dbReference type="PANTHER" id="PTHR31272">
    <property type="entry name" value="CYTOCHROME C-TYPE BIOGENESIS PROTEIN HI_1454-RELATED"/>
    <property type="match status" value="1"/>
</dbReference>
<feature type="transmembrane region" description="Helical" evidence="7">
    <location>
        <begin position="150"/>
        <end position="172"/>
    </location>
</feature>
<protein>
    <submittedName>
        <fullName evidence="9">Cytochrome C biogenesis protein transmembrane region</fullName>
    </submittedName>
    <submittedName>
        <fullName evidence="10">Cytochrome c biogenesis CcdA family protein</fullName>
    </submittedName>
</protein>
<feature type="transmembrane region" description="Helical" evidence="7">
    <location>
        <begin position="44"/>
        <end position="69"/>
    </location>
</feature>
<gene>
    <name evidence="9" type="ORF">RradSPS_3080</name>
    <name evidence="10" type="ORF">SIL72_15840</name>
</gene>
<dbReference type="InterPro" id="IPR003834">
    <property type="entry name" value="Cyt_c_assmbl_TM_dom"/>
</dbReference>
<evidence type="ECO:0000256" key="6">
    <source>
        <dbReference type="SAM" id="MobiDB-lite"/>
    </source>
</evidence>
<evidence type="ECO:0000256" key="7">
    <source>
        <dbReference type="SAM" id="Phobius"/>
    </source>
</evidence>
<dbReference type="GO" id="GO:0017004">
    <property type="term" value="P:cytochrome complex assembly"/>
    <property type="evidence" value="ECO:0007669"/>
    <property type="project" value="InterPro"/>
</dbReference>
<sequence length="306" mass="31728">METTLLAAFLGGGLSLFSPCSALLLPAFFAFAFGTGWRLASRTLVFYAGLCLTLVPLGAGAGAISSFFYGYRGEIILASGVLVMGFGVLQILGLGSGLRVATRFGGRVTDRSAASILVLGSVYGFAGFCSGPALGAILTVAAASGQASRGAVLLAVYALGMAAPLFALALFWDRFDLGRRRWLRGREIGPGSLRLHTTNLISGSMFIVLGALFVFYEGTSSLSGLYERFLPTSATFAAQNATQALGSRVPDQIFLIVAAAALVGVVLWLLAVRVRKERAGNAGGREASSGETDGSGGREGADSWRS</sequence>
<organism evidence="9 11">
    <name type="scientific">Rubrobacter radiotolerans</name>
    <name type="common">Arthrobacter radiotolerans</name>
    <dbReference type="NCBI Taxonomy" id="42256"/>
    <lineage>
        <taxon>Bacteria</taxon>
        <taxon>Bacillati</taxon>
        <taxon>Actinomycetota</taxon>
        <taxon>Rubrobacteria</taxon>
        <taxon>Rubrobacterales</taxon>
        <taxon>Rubrobacteraceae</taxon>
        <taxon>Rubrobacter</taxon>
    </lineage>
</organism>
<keyword evidence="4 7" id="KW-1133">Transmembrane helix</keyword>
<dbReference type="AlphaFoldDB" id="A0A023X7P3"/>
<name>A0A023X7P3_RUBRA</name>
<dbReference type="Pfam" id="PF02683">
    <property type="entry name" value="DsbD_TM"/>
    <property type="match status" value="1"/>
</dbReference>
<evidence type="ECO:0000256" key="1">
    <source>
        <dbReference type="ARBA" id="ARBA00004141"/>
    </source>
</evidence>
<evidence type="ECO:0000313" key="11">
    <source>
        <dbReference type="Proteomes" id="UP000025229"/>
    </source>
</evidence>
<comment type="subcellular location">
    <subcellularLocation>
        <location evidence="1">Membrane</location>
        <topology evidence="1">Multi-pass membrane protein</topology>
    </subcellularLocation>
</comment>
<feature type="transmembrane region" description="Helical" evidence="7">
    <location>
        <begin position="253"/>
        <end position="272"/>
    </location>
</feature>
<evidence type="ECO:0000313" key="10">
    <source>
        <dbReference type="EMBL" id="MDX5895500.1"/>
    </source>
</evidence>
<feature type="transmembrane region" description="Helical" evidence="7">
    <location>
        <begin position="193"/>
        <end position="216"/>
    </location>
</feature>
<dbReference type="GO" id="GO:0016020">
    <property type="term" value="C:membrane"/>
    <property type="evidence" value="ECO:0007669"/>
    <property type="project" value="UniProtKB-SubCell"/>
</dbReference>
<dbReference type="KEGG" id="rrd:RradSPS_3080"/>
<evidence type="ECO:0000313" key="9">
    <source>
        <dbReference type="EMBL" id="AHY48363.1"/>
    </source>
</evidence>
<geneLocation type="plasmid" evidence="9">
    <name>2</name>
</geneLocation>
<dbReference type="RefSeq" id="WP_051590077.1">
    <property type="nucleotide sequence ID" value="NZ_CP007516.1"/>
</dbReference>
<proteinExistence type="inferred from homology"/>
<feature type="transmembrane region" description="Helical" evidence="7">
    <location>
        <begin position="75"/>
        <end position="95"/>
    </location>
</feature>
<evidence type="ECO:0000256" key="3">
    <source>
        <dbReference type="ARBA" id="ARBA00022692"/>
    </source>
</evidence>
<keyword evidence="11" id="KW-1185">Reference proteome</keyword>
<evidence type="ECO:0000256" key="2">
    <source>
        <dbReference type="ARBA" id="ARBA00006143"/>
    </source>
</evidence>
<dbReference type="eggNOG" id="COG0785">
    <property type="taxonomic scope" value="Bacteria"/>
</dbReference>